<comment type="caution">
    <text evidence="1">Lacks conserved residue(s) required for the propagation of feature annotation.</text>
</comment>
<keyword evidence="4" id="KW-1185">Reference proteome</keyword>
<proteinExistence type="predicted"/>
<comment type="caution">
    <text evidence="3">The sequence shown here is derived from an EMBL/GenBank/DDBJ whole genome shotgun (WGS) entry which is preliminary data.</text>
</comment>
<organism evidence="3 4">
    <name type="scientific">Sinanodonta woodiana</name>
    <name type="common">Chinese pond mussel</name>
    <name type="synonym">Anodonta woodiana</name>
    <dbReference type="NCBI Taxonomy" id="1069815"/>
    <lineage>
        <taxon>Eukaryota</taxon>
        <taxon>Metazoa</taxon>
        <taxon>Spiralia</taxon>
        <taxon>Lophotrochozoa</taxon>
        <taxon>Mollusca</taxon>
        <taxon>Bivalvia</taxon>
        <taxon>Autobranchia</taxon>
        <taxon>Heteroconchia</taxon>
        <taxon>Palaeoheterodonta</taxon>
        <taxon>Unionida</taxon>
        <taxon>Unionoidea</taxon>
        <taxon>Unionidae</taxon>
        <taxon>Unioninae</taxon>
        <taxon>Sinanodonta</taxon>
    </lineage>
</organism>
<dbReference type="AlphaFoldDB" id="A0ABD3VK29"/>
<evidence type="ECO:0000313" key="4">
    <source>
        <dbReference type="Proteomes" id="UP001634394"/>
    </source>
</evidence>
<name>A0ABD3VK29_SINWO</name>
<protein>
    <recommendedName>
        <fullName evidence="2">Peptidase M12B domain-containing protein</fullName>
    </recommendedName>
</protein>
<dbReference type="SUPFAM" id="SSF55486">
    <property type="entry name" value="Metalloproteases ('zincins'), catalytic domain"/>
    <property type="match status" value="1"/>
</dbReference>
<dbReference type="InterPro" id="IPR001590">
    <property type="entry name" value="Peptidase_M12B"/>
</dbReference>
<gene>
    <name evidence="3" type="ORF">ACJMK2_007428</name>
</gene>
<accession>A0ABD3VK29</accession>
<reference evidence="3 4" key="1">
    <citation type="submission" date="2024-11" db="EMBL/GenBank/DDBJ databases">
        <title>Chromosome-level genome assembly of the freshwater bivalve Anodonta woodiana.</title>
        <authorList>
            <person name="Chen X."/>
        </authorList>
    </citation>
    <scope>NUCLEOTIDE SEQUENCE [LARGE SCALE GENOMIC DNA]</scope>
    <source>
        <strain evidence="3">MN2024</strain>
        <tissue evidence="3">Gills</tissue>
    </source>
</reference>
<feature type="domain" description="Peptidase M12B" evidence="2">
    <location>
        <begin position="1"/>
        <end position="76"/>
    </location>
</feature>
<dbReference type="PROSITE" id="PS50215">
    <property type="entry name" value="ADAM_MEPRO"/>
    <property type="match status" value="1"/>
</dbReference>
<dbReference type="InterPro" id="IPR024079">
    <property type="entry name" value="MetalloPept_cat_dom_sf"/>
</dbReference>
<dbReference type="Gene3D" id="3.40.390.10">
    <property type="entry name" value="Collagenase (Catalytic Domain)"/>
    <property type="match status" value="1"/>
</dbReference>
<evidence type="ECO:0000259" key="2">
    <source>
        <dbReference type="PROSITE" id="PS50215"/>
    </source>
</evidence>
<dbReference type="Proteomes" id="UP001634394">
    <property type="component" value="Unassembled WGS sequence"/>
</dbReference>
<evidence type="ECO:0000313" key="3">
    <source>
        <dbReference type="EMBL" id="KAL3861393.1"/>
    </source>
</evidence>
<sequence>MGFMFAASICSSLGAVHDGEGEAISCQAEDGYIMTPGIPVFDSNKLYSKNPWLFSTCSVEAFKKTLANKDCVTRKPVYNEAEIDEWNKFMNKLPGQKYTYSEQCELTFGRGYAYCGVWTMY</sequence>
<evidence type="ECO:0000256" key="1">
    <source>
        <dbReference type="PROSITE-ProRule" id="PRU00276"/>
    </source>
</evidence>
<dbReference type="EMBL" id="JBJQND010000011">
    <property type="protein sequence ID" value="KAL3861393.1"/>
    <property type="molecule type" value="Genomic_DNA"/>
</dbReference>